<dbReference type="HOGENOM" id="CLU_021164_0_4_1"/>
<keyword evidence="2" id="KW-1185">Reference proteome</keyword>
<dbReference type="KEGG" id="scm:SCHCO_02687081"/>
<reference evidence="1 2" key="1">
    <citation type="journal article" date="2010" name="Nat. Biotechnol.">
        <title>Genome sequence of the model mushroom Schizophyllum commune.</title>
        <authorList>
            <person name="Ohm R.A."/>
            <person name="de Jong J.F."/>
            <person name="Lugones L.G."/>
            <person name="Aerts A."/>
            <person name="Kothe E."/>
            <person name="Stajich J.E."/>
            <person name="de Vries R.P."/>
            <person name="Record E."/>
            <person name="Levasseur A."/>
            <person name="Baker S.E."/>
            <person name="Bartholomew K.A."/>
            <person name="Coutinho P.M."/>
            <person name="Erdmann S."/>
            <person name="Fowler T.J."/>
            <person name="Gathman A.C."/>
            <person name="Lombard V."/>
            <person name="Henrissat B."/>
            <person name="Knabe N."/>
            <person name="Kuees U."/>
            <person name="Lilly W.W."/>
            <person name="Lindquist E."/>
            <person name="Lucas S."/>
            <person name="Magnuson J.K."/>
            <person name="Piumi F."/>
            <person name="Raudaskoski M."/>
            <person name="Salamov A."/>
            <person name="Schmutz J."/>
            <person name="Schwarze F.W.M.R."/>
            <person name="vanKuyk P.A."/>
            <person name="Horton J.S."/>
            <person name="Grigoriev I.V."/>
            <person name="Woesten H.A.B."/>
        </authorList>
    </citation>
    <scope>NUCLEOTIDE SEQUENCE [LARGE SCALE GENOMIC DNA]</scope>
    <source>
        <strain evidence="2">H4-8 / FGSC 9210</strain>
    </source>
</reference>
<evidence type="ECO:0000313" key="2">
    <source>
        <dbReference type="Proteomes" id="UP000007431"/>
    </source>
</evidence>
<sequence length="496" mass="55278">MHAALRTTELRAIIFKQLPSSTLVALATSCKALSAAALEILWYELKDFKPLAMLLPNSKRGTEVDPGYILPKDVDRIRYYGPFVRRLAVPALPSHLSPSTLEQVIVALGDDDLFPLLRHLDYTGPSVYAPCLHRLVPHTLLSLAVTMADSHGLGAAHLERREITALAMPRTRNITEFLLELSATSTPWPVADIFAGWDSLQALSLTGQITKEVVDAAMRLPRLRALSLHRLLGELLPRPSWTLEKRTKLPLRNLHLQNLDLCAAKRFLDLLPTTTRVDMSQLHVVTYSLYGATDFSNFCRAVQSRCVTYALEDLVLEPDQDVLISPTYEARGPIVTLRDLQPLLTFERLCQCTIAVPRTLDIGDNDLRVIAQAWPQVRILCLRGILSSTTRCTLEGLVHLARYCKRLERLAITLRGNVIATPREKFGVVHHNLHHLDVLNSPILTGQEPRIAPFLGTVFPSISRISSTAGPTSYVHAWGQVMAIYRSFVDFAPLAP</sequence>
<dbReference type="AlphaFoldDB" id="D8Q288"/>
<feature type="non-terminal residue" evidence="1">
    <location>
        <position position="496"/>
    </location>
</feature>
<dbReference type="GeneID" id="9592914"/>
<proteinExistence type="predicted"/>
<dbReference type="Gene3D" id="3.80.10.10">
    <property type="entry name" value="Ribonuclease Inhibitor"/>
    <property type="match status" value="1"/>
</dbReference>
<dbReference type="OMA" id="CEYADED"/>
<dbReference type="SUPFAM" id="SSF52047">
    <property type="entry name" value="RNI-like"/>
    <property type="match status" value="1"/>
</dbReference>
<evidence type="ECO:0008006" key="3">
    <source>
        <dbReference type="Google" id="ProtNLM"/>
    </source>
</evidence>
<dbReference type="InterPro" id="IPR032675">
    <property type="entry name" value="LRR_dom_sf"/>
</dbReference>
<name>D8Q288_SCHCM</name>
<dbReference type="OrthoDB" id="3020600at2759"/>
<dbReference type="InParanoid" id="D8Q288"/>
<evidence type="ECO:0000313" key="1">
    <source>
        <dbReference type="EMBL" id="EFI98067.1"/>
    </source>
</evidence>
<accession>D8Q288</accession>
<dbReference type="PROSITE" id="PS51257">
    <property type="entry name" value="PROKAR_LIPOPROTEIN"/>
    <property type="match status" value="1"/>
</dbReference>
<dbReference type="RefSeq" id="XP_003032970.1">
    <property type="nucleotide sequence ID" value="XM_003032924.1"/>
</dbReference>
<gene>
    <name evidence="1" type="ORF">SCHCODRAFT_108515</name>
</gene>
<organism evidence="2">
    <name type="scientific">Schizophyllum commune (strain H4-8 / FGSC 9210)</name>
    <name type="common">Split gill fungus</name>
    <dbReference type="NCBI Taxonomy" id="578458"/>
    <lineage>
        <taxon>Eukaryota</taxon>
        <taxon>Fungi</taxon>
        <taxon>Dikarya</taxon>
        <taxon>Basidiomycota</taxon>
        <taxon>Agaricomycotina</taxon>
        <taxon>Agaricomycetes</taxon>
        <taxon>Agaricomycetidae</taxon>
        <taxon>Agaricales</taxon>
        <taxon>Schizophyllaceae</taxon>
        <taxon>Schizophyllum</taxon>
    </lineage>
</organism>
<protein>
    <recommendedName>
        <fullName evidence="3">F-box domain-containing protein</fullName>
    </recommendedName>
</protein>
<dbReference type="EMBL" id="GL377305">
    <property type="protein sequence ID" value="EFI98067.1"/>
    <property type="molecule type" value="Genomic_DNA"/>
</dbReference>
<dbReference type="Proteomes" id="UP000007431">
    <property type="component" value="Unassembled WGS sequence"/>
</dbReference>
<dbReference type="VEuPathDB" id="FungiDB:SCHCODRAFT_02687081"/>